<evidence type="ECO:0008006" key="3">
    <source>
        <dbReference type="Google" id="ProtNLM"/>
    </source>
</evidence>
<organism evidence="1 2">
    <name type="scientific">Sphingomicrobium clamense</name>
    <dbReference type="NCBI Taxonomy" id="2851013"/>
    <lineage>
        <taxon>Bacteria</taxon>
        <taxon>Pseudomonadati</taxon>
        <taxon>Pseudomonadota</taxon>
        <taxon>Alphaproteobacteria</taxon>
        <taxon>Sphingomonadales</taxon>
        <taxon>Sphingomonadaceae</taxon>
        <taxon>Sphingomicrobium</taxon>
    </lineage>
</organism>
<sequence length="383" mass="41432">MLLTMLAAMTAAPDNVTLTDIEWDVSGPAPNEFFLNQLAPVSASDAAADDMMHQPLAHYGRSDLIAATSSFHARKPCKAPDANRLSWEALLERAASTRVVIVNEAHVSPWHRATTAAMLAPLRDLGYTHFAAEAFANLREDQGVDPIVAHADEPYARRTDGSYFEPVFGQLVRQAKRLGFTLAAYEAFTTAADMQLPRREAIAKRETSQASNLAAILEADPSAKILVHVGHSHVREEPAADGQLWMAARLKETTGIDPLTISQIVCTGGPDGSPRVIPVPDSHRAETGTDLVIETAPAADYRVRPEGAVAVNVPDSWRHGEGWTLVEAIRAGEPDSAIPADHLLIHATDNGDFTLYLEPGDYRIRLRPVAPVAAPPPFMVIES</sequence>
<evidence type="ECO:0000313" key="1">
    <source>
        <dbReference type="EMBL" id="MBW0144376.1"/>
    </source>
</evidence>
<dbReference type="EMBL" id="JAHVAH010000001">
    <property type="protein sequence ID" value="MBW0144376.1"/>
    <property type="molecule type" value="Genomic_DNA"/>
</dbReference>
<comment type="caution">
    <text evidence="1">The sequence shown here is derived from an EMBL/GenBank/DDBJ whole genome shotgun (WGS) entry which is preliminary data.</text>
</comment>
<dbReference type="RefSeq" id="WP_218632378.1">
    <property type="nucleotide sequence ID" value="NZ_JAHVAH010000001.1"/>
</dbReference>
<accession>A0ABS6V486</accession>
<protein>
    <recommendedName>
        <fullName evidence="3">Haem-binding uptake Tiki superfamily ChaN domain-containing protein</fullName>
    </recommendedName>
</protein>
<proteinExistence type="predicted"/>
<gene>
    <name evidence="1" type="ORF">KTQ36_03595</name>
</gene>
<reference evidence="1 2" key="1">
    <citation type="submission" date="2021-07" db="EMBL/GenBank/DDBJ databases">
        <title>The draft genome sequence of Sphingomicrobium sp. B8.</title>
        <authorList>
            <person name="Mu L."/>
        </authorList>
    </citation>
    <scope>NUCLEOTIDE SEQUENCE [LARGE SCALE GENOMIC DNA]</scope>
    <source>
        <strain evidence="1 2">B8</strain>
    </source>
</reference>
<keyword evidence="2" id="KW-1185">Reference proteome</keyword>
<evidence type="ECO:0000313" key="2">
    <source>
        <dbReference type="Proteomes" id="UP000698028"/>
    </source>
</evidence>
<dbReference type="Proteomes" id="UP000698028">
    <property type="component" value="Unassembled WGS sequence"/>
</dbReference>
<name>A0ABS6V486_9SPHN</name>